<dbReference type="Gene3D" id="3.30.930.10">
    <property type="entry name" value="Bira Bifunctional Protein, Domain 2"/>
    <property type="match status" value="1"/>
</dbReference>
<dbReference type="PANTHER" id="PTHR11538:SF41">
    <property type="entry name" value="PHENYLALANINE--TRNA LIGASE, MITOCHONDRIAL"/>
    <property type="match status" value="1"/>
</dbReference>
<keyword evidence="4 13" id="KW-0963">Cytoplasm</keyword>
<dbReference type="PANTHER" id="PTHR11538">
    <property type="entry name" value="PHENYLALANYL-TRNA SYNTHETASE"/>
    <property type="match status" value="1"/>
</dbReference>
<dbReference type="InterPro" id="IPR004529">
    <property type="entry name" value="Phe-tRNA-synth_IIc_asu"/>
</dbReference>
<gene>
    <name evidence="13" type="primary">pheS</name>
    <name evidence="15" type="ORF">A3C12_01980</name>
</gene>
<dbReference type="GO" id="GO:0005737">
    <property type="term" value="C:cytoplasm"/>
    <property type="evidence" value="ECO:0007669"/>
    <property type="project" value="UniProtKB-SubCell"/>
</dbReference>
<evidence type="ECO:0000256" key="10">
    <source>
        <dbReference type="ARBA" id="ARBA00022917"/>
    </source>
</evidence>
<dbReference type="GO" id="GO:0004826">
    <property type="term" value="F:phenylalanine-tRNA ligase activity"/>
    <property type="evidence" value="ECO:0007669"/>
    <property type="project" value="UniProtKB-UniRule"/>
</dbReference>
<dbReference type="InterPro" id="IPR010978">
    <property type="entry name" value="tRNA-bd_arm"/>
</dbReference>
<dbReference type="InterPro" id="IPR022911">
    <property type="entry name" value="Phe_tRNA_ligase_alpha1_bac"/>
</dbReference>
<evidence type="ECO:0000256" key="8">
    <source>
        <dbReference type="ARBA" id="ARBA00022840"/>
    </source>
</evidence>
<keyword evidence="11 13" id="KW-0030">Aminoacyl-tRNA synthetase</keyword>
<dbReference type="GO" id="GO:0006432">
    <property type="term" value="P:phenylalanyl-tRNA aminoacylation"/>
    <property type="evidence" value="ECO:0007669"/>
    <property type="project" value="UniProtKB-UniRule"/>
</dbReference>
<evidence type="ECO:0000313" key="15">
    <source>
        <dbReference type="EMBL" id="OHA00889.1"/>
    </source>
</evidence>
<feature type="domain" description="Aminoacyl-transfer RNA synthetases class-II family profile" evidence="14">
    <location>
        <begin position="111"/>
        <end position="379"/>
    </location>
</feature>
<evidence type="ECO:0000256" key="5">
    <source>
        <dbReference type="ARBA" id="ARBA00022598"/>
    </source>
</evidence>
<evidence type="ECO:0000313" key="16">
    <source>
        <dbReference type="Proteomes" id="UP000178710"/>
    </source>
</evidence>
<evidence type="ECO:0000256" key="9">
    <source>
        <dbReference type="ARBA" id="ARBA00022842"/>
    </source>
</evidence>
<keyword evidence="8 13" id="KW-0067">ATP-binding</keyword>
<dbReference type="SUPFAM" id="SSF55681">
    <property type="entry name" value="Class II aaRS and biotin synthetases"/>
    <property type="match status" value="1"/>
</dbReference>
<dbReference type="GO" id="GO:0005524">
    <property type="term" value="F:ATP binding"/>
    <property type="evidence" value="ECO:0007669"/>
    <property type="project" value="UniProtKB-UniRule"/>
</dbReference>
<dbReference type="SUPFAM" id="SSF46589">
    <property type="entry name" value="tRNA-binding arm"/>
    <property type="match status" value="1"/>
</dbReference>
<dbReference type="GO" id="GO:0000287">
    <property type="term" value="F:magnesium ion binding"/>
    <property type="evidence" value="ECO:0007669"/>
    <property type="project" value="UniProtKB-UniRule"/>
</dbReference>
<evidence type="ECO:0000256" key="2">
    <source>
        <dbReference type="ARBA" id="ARBA00010207"/>
    </source>
</evidence>
<comment type="cofactor">
    <cofactor evidence="13">
        <name>Mg(2+)</name>
        <dbReference type="ChEBI" id="CHEBI:18420"/>
    </cofactor>
    <text evidence="13">Binds 2 magnesium ions per tetramer.</text>
</comment>
<reference evidence="15 16" key="1">
    <citation type="journal article" date="2016" name="Nat. Commun.">
        <title>Thousands of microbial genomes shed light on interconnected biogeochemical processes in an aquifer system.</title>
        <authorList>
            <person name="Anantharaman K."/>
            <person name="Brown C.T."/>
            <person name="Hug L.A."/>
            <person name="Sharon I."/>
            <person name="Castelle C.J."/>
            <person name="Probst A.J."/>
            <person name="Thomas B.C."/>
            <person name="Singh A."/>
            <person name="Wilkins M.J."/>
            <person name="Karaoz U."/>
            <person name="Brodie E.L."/>
            <person name="Williams K.H."/>
            <person name="Hubbard S.S."/>
            <person name="Banfield J.F."/>
        </authorList>
    </citation>
    <scope>NUCLEOTIDE SEQUENCE [LARGE SCALE GENOMIC DNA]</scope>
</reference>
<organism evidence="15 16">
    <name type="scientific">Candidatus Sungbacteria bacterium RIFCSPHIGHO2_02_FULL_49_20</name>
    <dbReference type="NCBI Taxonomy" id="1802272"/>
    <lineage>
        <taxon>Bacteria</taxon>
        <taxon>Candidatus Sungiibacteriota</taxon>
    </lineage>
</organism>
<sequence>MKEEFAKIKRHAESALAVAVSTELLEKFRVEYLGRKGALSILLRQLKDLPETERRSLGVEANTLRRSLEEKFAKLAGQLKNIVSADVLKRERLDVTRPGVPALRGHLHPITQVLRQVEDIFLRLGFTVAEGPEIETEHYNFDALNIPANHPVRDMWDTFWLRQNEIKIKKSKLKNNERLLLRTHTSPVQIRYMETHEPPIRIISPGIVYRYEATDASHDIEFWQLEGLMVDHDVTIANFKAVIERFFSELFGGKVKIRLRPSYFPFVEPGFEVDVSCVQCKGQGCSICGQSGWLEMMGAGMVHPNVFKAVGYNPKNVHPVREFKKGAYNNKDFLHKSTFSKHNHSDKFSNGVQGFAFGMGLDRITMMKYKIPDIRLMRSGDLRFLEQF</sequence>
<dbReference type="HAMAP" id="MF_00281">
    <property type="entry name" value="Phe_tRNA_synth_alpha1"/>
    <property type="match status" value="1"/>
</dbReference>
<comment type="similarity">
    <text evidence="2 13">Belongs to the class-II aminoacyl-tRNA synthetase family. Phe-tRNA synthetase alpha subunit type 1 subfamily.</text>
</comment>
<feature type="binding site" evidence="13">
    <location>
        <position position="268"/>
    </location>
    <ligand>
        <name>Mg(2+)</name>
        <dbReference type="ChEBI" id="CHEBI:18420"/>
        <note>shared with beta subunit</note>
    </ligand>
</feature>
<keyword evidence="10 13" id="KW-0648">Protein biosynthesis</keyword>
<proteinExistence type="inferred from homology"/>
<dbReference type="InterPro" id="IPR002319">
    <property type="entry name" value="Phenylalanyl-tRNA_Synthase"/>
</dbReference>
<evidence type="ECO:0000256" key="4">
    <source>
        <dbReference type="ARBA" id="ARBA00022490"/>
    </source>
</evidence>
<dbReference type="EMBL" id="MHQK01000045">
    <property type="protein sequence ID" value="OHA00889.1"/>
    <property type="molecule type" value="Genomic_DNA"/>
</dbReference>
<evidence type="ECO:0000256" key="13">
    <source>
        <dbReference type="HAMAP-Rule" id="MF_00281"/>
    </source>
</evidence>
<evidence type="ECO:0000256" key="11">
    <source>
        <dbReference type="ARBA" id="ARBA00023146"/>
    </source>
</evidence>
<comment type="subunit">
    <text evidence="3 13">Tetramer of two alpha and two beta subunits.</text>
</comment>
<accession>A0A1G2KR55</accession>
<dbReference type="Pfam" id="PF02912">
    <property type="entry name" value="Phe_tRNA-synt_N"/>
    <property type="match status" value="1"/>
</dbReference>
<evidence type="ECO:0000256" key="12">
    <source>
        <dbReference type="ARBA" id="ARBA00049255"/>
    </source>
</evidence>
<evidence type="ECO:0000256" key="3">
    <source>
        <dbReference type="ARBA" id="ARBA00011209"/>
    </source>
</evidence>
<evidence type="ECO:0000256" key="1">
    <source>
        <dbReference type="ARBA" id="ARBA00004496"/>
    </source>
</evidence>
<keyword evidence="9 13" id="KW-0460">Magnesium</keyword>
<comment type="subcellular location">
    <subcellularLocation>
        <location evidence="1 13">Cytoplasm</location>
    </subcellularLocation>
</comment>
<evidence type="ECO:0000256" key="6">
    <source>
        <dbReference type="ARBA" id="ARBA00022723"/>
    </source>
</evidence>
<keyword evidence="5 13" id="KW-0436">Ligase</keyword>
<dbReference type="AlphaFoldDB" id="A0A1G2KR55"/>
<protein>
    <recommendedName>
        <fullName evidence="13">Phenylalanine--tRNA ligase alpha subunit</fullName>
        <ecNumber evidence="13">6.1.1.20</ecNumber>
    </recommendedName>
    <alternativeName>
        <fullName evidence="13">Phenylalanyl-tRNA synthetase alpha subunit</fullName>
        <shortName evidence="13">PheRS</shortName>
    </alternativeName>
</protein>
<dbReference type="CDD" id="cd00496">
    <property type="entry name" value="PheRS_alpha_core"/>
    <property type="match status" value="1"/>
</dbReference>
<dbReference type="Proteomes" id="UP000178710">
    <property type="component" value="Unassembled WGS sequence"/>
</dbReference>
<dbReference type="InterPro" id="IPR004188">
    <property type="entry name" value="Phe-tRNA_ligase_II_N"/>
</dbReference>
<dbReference type="EC" id="6.1.1.20" evidence="13"/>
<evidence type="ECO:0000256" key="7">
    <source>
        <dbReference type="ARBA" id="ARBA00022741"/>
    </source>
</evidence>
<dbReference type="InterPro" id="IPR045864">
    <property type="entry name" value="aa-tRNA-synth_II/BPL/LPL"/>
</dbReference>
<keyword evidence="6 13" id="KW-0479">Metal-binding</keyword>
<dbReference type="InterPro" id="IPR006195">
    <property type="entry name" value="aa-tRNA-synth_II"/>
</dbReference>
<dbReference type="PROSITE" id="PS50862">
    <property type="entry name" value="AA_TRNA_LIGASE_II"/>
    <property type="match status" value="1"/>
</dbReference>
<dbReference type="GO" id="GO:0000049">
    <property type="term" value="F:tRNA binding"/>
    <property type="evidence" value="ECO:0007669"/>
    <property type="project" value="InterPro"/>
</dbReference>
<keyword evidence="7 13" id="KW-0547">Nucleotide-binding</keyword>
<comment type="caution">
    <text evidence="15">The sequence shown here is derived from an EMBL/GenBank/DDBJ whole genome shotgun (WGS) entry which is preliminary data.</text>
</comment>
<dbReference type="Pfam" id="PF01409">
    <property type="entry name" value="tRNA-synt_2d"/>
    <property type="match status" value="2"/>
</dbReference>
<dbReference type="NCBIfam" id="TIGR00468">
    <property type="entry name" value="pheS"/>
    <property type="match status" value="1"/>
</dbReference>
<comment type="catalytic activity">
    <reaction evidence="12 13">
        <text>tRNA(Phe) + L-phenylalanine + ATP = L-phenylalanyl-tRNA(Phe) + AMP + diphosphate + H(+)</text>
        <dbReference type="Rhea" id="RHEA:19413"/>
        <dbReference type="Rhea" id="RHEA-COMP:9668"/>
        <dbReference type="Rhea" id="RHEA-COMP:9699"/>
        <dbReference type="ChEBI" id="CHEBI:15378"/>
        <dbReference type="ChEBI" id="CHEBI:30616"/>
        <dbReference type="ChEBI" id="CHEBI:33019"/>
        <dbReference type="ChEBI" id="CHEBI:58095"/>
        <dbReference type="ChEBI" id="CHEBI:78442"/>
        <dbReference type="ChEBI" id="CHEBI:78531"/>
        <dbReference type="ChEBI" id="CHEBI:456215"/>
        <dbReference type="EC" id="6.1.1.20"/>
    </reaction>
</comment>
<evidence type="ECO:0000259" key="14">
    <source>
        <dbReference type="PROSITE" id="PS50862"/>
    </source>
</evidence>
<name>A0A1G2KR55_9BACT</name>